<dbReference type="EMBL" id="PCXO01000009">
    <property type="protein sequence ID" value="PIR41306.1"/>
    <property type="molecule type" value="Genomic_DNA"/>
</dbReference>
<gene>
    <name evidence="2" type="ORF">COV31_01935</name>
</gene>
<dbReference type="Proteomes" id="UP000230232">
    <property type="component" value="Unassembled WGS sequence"/>
</dbReference>
<evidence type="ECO:0000313" key="3">
    <source>
        <dbReference type="Proteomes" id="UP000230232"/>
    </source>
</evidence>
<protein>
    <submittedName>
        <fullName evidence="2">Uncharacterized protein</fullName>
    </submittedName>
</protein>
<name>A0A2H0R4Q8_9BACT</name>
<feature type="region of interest" description="Disordered" evidence="1">
    <location>
        <begin position="31"/>
        <end position="64"/>
    </location>
</feature>
<reference evidence="2 3" key="1">
    <citation type="submission" date="2017-09" db="EMBL/GenBank/DDBJ databases">
        <title>Depth-based differentiation of microbial function through sediment-hosted aquifers and enrichment of novel symbionts in the deep terrestrial subsurface.</title>
        <authorList>
            <person name="Probst A.J."/>
            <person name="Ladd B."/>
            <person name="Jarett J.K."/>
            <person name="Geller-Mcgrath D.E."/>
            <person name="Sieber C.M."/>
            <person name="Emerson J.B."/>
            <person name="Anantharaman K."/>
            <person name="Thomas B.C."/>
            <person name="Malmstrom R."/>
            <person name="Stieglmeier M."/>
            <person name="Klingl A."/>
            <person name="Woyke T."/>
            <person name="Ryan C.M."/>
            <person name="Banfield J.F."/>
        </authorList>
    </citation>
    <scope>NUCLEOTIDE SEQUENCE [LARGE SCALE GENOMIC DNA]</scope>
    <source>
        <strain evidence="2">CG10_big_fil_rev_8_21_14_0_10_46_23</strain>
    </source>
</reference>
<dbReference type="AlphaFoldDB" id="A0A2H0R4Q8"/>
<accession>A0A2H0R4Q8</accession>
<organism evidence="2 3">
    <name type="scientific">Candidatus Yanofskybacteria bacterium CG10_big_fil_rev_8_21_14_0_10_46_23</name>
    <dbReference type="NCBI Taxonomy" id="1975098"/>
    <lineage>
        <taxon>Bacteria</taxon>
        <taxon>Candidatus Yanofskyibacteriota</taxon>
    </lineage>
</organism>
<comment type="caution">
    <text evidence="2">The sequence shown here is derived from an EMBL/GenBank/DDBJ whole genome shotgun (WGS) entry which is preliminary data.</text>
</comment>
<proteinExistence type="predicted"/>
<evidence type="ECO:0000313" key="2">
    <source>
        <dbReference type="EMBL" id="PIR41306.1"/>
    </source>
</evidence>
<evidence type="ECO:0000256" key="1">
    <source>
        <dbReference type="SAM" id="MobiDB-lite"/>
    </source>
</evidence>
<sequence>MKKSDLIRLGFRVVSAHEALKTDAKTAPERYSLSTGSLHPTNVLDGEQGQVSRGGGRLTRERST</sequence>